<comment type="caution">
    <text evidence="3">The sequence shown here is derived from an EMBL/GenBank/DDBJ whole genome shotgun (WGS) entry which is preliminary data.</text>
</comment>
<name>A0A9D1VVW7_9FIRM</name>
<dbReference type="EMBL" id="DXFA01000052">
    <property type="protein sequence ID" value="HIX47939.1"/>
    <property type="molecule type" value="Genomic_DNA"/>
</dbReference>
<feature type="region of interest" description="Disordered" evidence="1">
    <location>
        <begin position="423"/>
        <end position="473"/>
    </location>
</feature>
<feature type="compositionally biased region" description="Polar residues" evidence="1">
    <location>
        <begin position="423"/>
        <end position="432"/>
    </location>
</feature>
<feature type="transmembrane region" description="Helical" evidence="2">
    <location>
        <begin position="33"/>
        <end position="56"/>
    </location>
</feature>
<dbReference type="Gene3D" id="2.130.10.30">
    <property type="entry name" value="Regulator of chromosome condensation 1/beta-lactamase-inhibitor protein II"/>
    <property type="match status" value="2"/>
</dbReference>
<keyword evidence="2" id="KW-1133">Transmembrane helix</keyword>
<dbReference type="AlphaFoldDB" id="A0A9D1VVW7"/>
<feature type="transmembrane region" description="Helical" evidence="2">
    <location>
        <begin position="76"/>
        <end position="96"/>
    </location>
</feature>
<evidence type="ECO:0000313" key="3">
    <source>
        <dbReference type="EMBL" id="HIX47939.1"/>
    </source>
</evidence>
<reference evidence="3" key="1">
    <citation type="journal article" date="2021" name="PeerJ">
        <title>Extensive microbial diversity within the chicken gut microbiome revealed by metagenomics and culture.</title>
        <authorList>
            <person name="Gilroy R."/>
            <person name="Ravi A."/>
            <person name="Getino M."/>
            <person name="Pursley I."/>
            <person name="Horton D.L."/>
            <person name="Alikhan N.F."/>
            <person name="Baker D."/>
            <person name="Gharbi K."/>
            <person name="Hall N."/>
            <person name="Watson M."/>
            <person name="Adriaenssens E.M."/>
            <person name="Foster-Nyarko E."/>
            <person name="Jarju S."/>
            <person name="Secka A."/>
            <person name="Antonio M."/>
            <person name="Oren A."/>
            <person name="Chaudhuri R.R."/>
            <person name="La Ragione R."/>
            <person name="Hildebrand F."/>
            <person name="Pallen M.J."/>
        </authorList>
    </citation>
    <scope>NUCLEOTIDE SEQUENCE</scope>
    <source>
        <strain evidence="3">ChiSjej5B23-15282</strain>
    </source>
</reference>
<feature type="transmembrane region" description="Helical" evidence="2">
    <location>
        <begin position="267"/>
        <end position="285"/>
    </location>
</feature>
<keyword evidence="2" id="KW-0812">Transmembrane</keyword>
<keyword evidence="2" id="KW-0472">Membrane</keyword>
<protein>
    <submittedName>
        <fullName evidence="3">Uncharacterized protein</fullName>
    </submittedName>
</protein>
<dbReference type="Proteomes" id="UP000824243">
    <property type="component" value="Unassembled WGS sequence"/>
</dbReference>
<feature type="compositionally biased region" description="Basic and acidic residues" evidence="1">
    <location>
        <begin position="445"/>
        <end position="461"/>
    </location>
</feature>
<dbReference type="InterPro" id="IPR009091">
    <property type="entry name" value="RCC1/BLIP-II"/>
</dbReference>
<reference evidence="3" key="2">
    <citation type="submission" date="2021-04" db="EMBL/GenBank/DDBJ databases">
        <authorList>
            <person name="Gilroy R."/>
        </authorList>
    </citation>
    <scope>NUCLEOTIDE SEQUENCE</scope>
    <source>
        <strain evidence="3">ChiSjej5B23-15282</strain>
    </source>
</reference>
<proteinExistence type="predicted"/>
<gene>
    <name evidence="3" type="ORF">H9981_02815</name>
</gene>
<evidence type="ECO:0000313" key="4">
    <source>
        <dbReference type="Proteomes" id="UP000824243"/>
    </source>
</evidence>
<evidence type="ECO:0000256" key="2">
    <source>
        <dbReference type="SAM" id="Phobius"/>
    </source>
</evidence>
<evidence type="ECO:0000256" key="1">
    <source>
        <dbReference type="SAM" id="MobiDB-lite"/>
    </source>
</evidence>
<organism evidence="3 4">
    <name type="scientific">Candidatus Mediterraneibacter caccavium</name>
    <dbReference type="NCBI Taxonomy" id="2838661"/>
    <lineage>
        <taxon>Bacteria</taxon>
        <taxon>Bacillati</taxon>
        <taxon>Bacillota</taxon>
        <taxon>Clostridia</taxon>
        <taxon>Lachnospirales</taxon>
        <taxon>Lachnospiraceae</taxon>
        <taxon>Mediterraneibacter</taxon>
    </lineage>
</organism>
<sequence length="752" mass="82930">MEEMTRRPDFICDPVPGNFRQRFEGRKGKNRSLTVLIVVLFLFAVSVLDAILFAAGPNGDRYAALGGSRGYAFLTALLKGVLSTAIFTILPLAGAVKWHSSMTGKLYAAKIRKYETGWFAGFFTADCLVTEDKKGHRGTWYYNDIVSVEEDGGSFRVRGEGGELLIPKMYLKRDAVRSVRNHLRRYCADVYRQDFVEEEEGISLVLSGQEASEDAAHRQREIHGDYLDYVKNSTSFYYTETRLWVIGACAAYLIRCALSGSGGLSRIAGIGILVILLCIPVLTGLKNMAARRTLRARDRRMEAGIPTELKIGKGGVLLRSGQEIRQSWDQIRRILEGQGYFVIGRIYLSKKSLTEEETGQVRALCQKYAGRKYTYVEMEPQKAGEIFRTFLPLLCFGFFTAAVTAVENGVDFYQEDGRNTDTWSNGMWSTDRGNAAGSGTDGTDADSKTAGKAADGADRSDGAAGFGEQGSREPVYVTTPDKAALHLNASEIRIDECYSHNEVNYSSRFFINSNGILYGASANEHGELGNGTTEADITAKGFYREVEVARDVCHVSLGKEFMVYLTDGGVLMGTGNLPAAGACCVAVELMSDVQYVKCSPYGMIVLKADGTVWCAGRLCDGDGNVIREYDGFEQVMDHAVYADAGESTMAVIRSDGSLWMWGDNSSQQCGVDSHVAENFTEPTQVRENVRMVWLDRLAFYDEQEYQGYLSVASAPTDMDTYHTFRTYVLQDDGQVYACGQEGTFVKVTVVEG</sequence>
<accession>A0A9D1VVW7</accession>
<dbReference type="SUPFAM" id="SSF50985">
    <property type="entry name" value="RCC1/BLIP-II"/>
    <property type="match status" value="1"/>
</dbReference>